<dbReference type="InterPro" id="IPR016135">
    <property type="entry name" value="UBQ-conjugating_enzyme/RWD"/>
</dbReference>
<evidence type="ECO:0000256" key="1">
    <source>
        <dbReference type="ARBA" id="ARBA00000485"/>
    </source>
</evidence>
<dbReference type="Gene3D" id="3.10.110.10">
    <property type="entry name" value="Ubiquitin Conjugating Enzyme"/>
    <property type="match status" value="1"/>
</dbReference>
<name>A0A0V1KZB8_9BILA</name>
<feature type="coiled-coil region" evidence="7">
    <location>
        <begin position="145"/>
        <end position="172"/>
    </location>
</feature>
<feature type="active site" description="Glycyl thioester intermediate" evidence="5">
    <location>
        <position position="105"/>
    </location>
</feature>
<comment type="caution">
    <text evidence="9">The sequence shown here is derived from an EMBL/GenBank/DDBJ whole genome shotgun (WGS) entry which is preliminary data.</text>
</comment>
<evidence type="ECO:0000256" key="3">
    <source>
        <dbReference type="ARBA" id="ARBA00022679"/>
    </source>
</evidence>
<dbReference type="InterPro" id="IPR000608">
    <property type="entry name" value="UBC"/>
</dbReference>
<dbReference type="EC" id="2.3.2.23" evidence="2"/>
<dbReference type="STRING" id="6335.A0A0V1KZB8"/>
<feature type="non-terminal residue" evidence="9">
    <location>
        <position position="1"/>
    </location>
</feature>
<keyword evidence="7" id="KW-0175">Coiled coil</keyword>
<dbReference type="GO" id="GO:0061631">
    <property type="term" value="F:ubiquitin conjugating enzyme activity"/>
    <property type="evidence" value="ECO:0007669"/>
    <property type="project" value="UniProtKB-EC"/>
</dbReference>
<dbReference type="InterPro" id="IPR023313">
    <property type="entry name" value="UBQ-conjugating_AS"/>
</dbReference>
<organism evidence="9 10">
    <name type="scientific">Trichinella nativa</name>
    <dbReference type="NCBI Taxonomy" id="6335"/>
    <lineage>
        <taxon>Eukaryota</taxon>
        <taxon>Metazoa</taxon>
        <taxon>Ecdysozoa</taxon>
        <taxon>Nematoda</taxon>
        <taxon>Enoplea</taxon>
        <taxon>Dorylaimia</taxon>
        <taxon>Trichinellida</taxon>
        <taxon>Trichinellidae</taxon>
        <taxon>Trichinella</taxon>
    </lineage>
</organism>
<dbReference type="SUPFAM" id="SSF54495">
    <property type="entry name" value="UBC-like"/>
    <property type="match status" value="1"/>
</dbReference>
<dbReference type="GO" id="GO:0032446">
    <property type="term" value="P:protein modification by small protein conjugation"/>
    <property type="evidence" value="ECO:0007669"/>
    <property type="project" value="UniProtKB-ARBA"/>
</dbReference>
<dbReference type="Proteomes" id="UP000054721">
    <property type="component" value="Unassembled WGS sequence"/>
</dbReference>
<dbReference type="CDD" id="cd23801">
    <property type="entry name" value="UBCc_UBE2L3"/>
    <property type="match status" value="1"/>
</dbReference>
<keyword evidence="10" id="KW-1185">Reference proteome</keyword>
<gene>
    <name evidence="9" type="primary">Ube2l3</name>
    <name evidence="9" type="ORF">T02_2175</name>
</gene>
<protein>
    <recommendedName>
        <fullName evidence="2">E2 ubiquitin-conjugating enzyme</fullName>
        <ecNumber evidence="2">2.3.2.23</ecNumber>
    </recommendedName>
</protein>
<sequence length="173" mass="20306">LIFLYIKLSITEIRCTSTKMTASRRLQKELSDLQKAELKLFKNITANENNLLQWRGLLLPDKEPYCKGGFKIQIDFPAEYPFKPPKITFLTKIYHPNVDEKGQLCLPLILPENWKPATKTEHIIDSLIGLVHQPEPEHSLRTELAEEYTKDRKKFMKNAEEYTKKYAEKRQDV</sequence>
<comment type="catalytic activity">
    <reaction evidence="1">
        <text>S-ubiquitinyl-[E1 ubiquitin-activating enzyme]-L-cysteine + [E2 ubiquitin-conjugating enzyme]-L-cysteine = [E1 ubiquitin-activating enzyme]-L-cysteine + S-ubiquitinyl-[E2 ubiquitin-conjugating enzyme]-L-cysteine.</text>
        <dbReference type="EC" id="2.3.2.23"/>
    </reaction>
</comment>
<dbReference type="PROSITE" id="PS00183">
    <property type="entry name" value="UBC_1"/>
    <property type="match status" value="1"/>
</dbReference>
<feature type="domain" description="UBC core" evidence="8">
    <location>
        <begin position="21"/>
        <end position="168"/>
    </location>
</feature>
<evidence type="ECO:0000256" key="6">
    <source>
        <dbReference type="RuleBase" id="RU362109"/>
    </source>
</evidence>
<keyword evidence="6" id="KW-0067">ATP-binding</keyword>
<evidence type="ECO:0000259" key="8">
    <source>
        <dbReference type="PROSITE" id="PS50127"/>
    </source>
</evidence>
<evidence type="ECO:0000256" key="4">
    <source>
        <dbReference type="ARBA" id="ARBA00022786"/>
    </source>
</evidence>
<comment type="similarity">
    <text evidence="6">Belongs to the ubiquitin-conjugating enzyme family.</text>
</comment>
<keyword evidence="3" id="KW-0808">Transferase</keyword>
<evidence type="ECO:0000256" key="7">
    <source>
        <dbReference type="SAM" id="Coils"/>
    </source>
</evidence>
<dbReference type="FunFam" id="3.10.110.10:FF:000011">
    <property type="entry name" value="Ubiquitin-conjugating enzyme E2 L3"/>
    <property type="match status" value="1"/>
</dbReference>
<dbReference type="EMBL" id="JYDW01000193">
    <property type="protein sequence ID" value="KRZ52455.1"/>
    <property type="molecule type" value="Genomic_DNA"/>
</dbReference>
<evidence type="ECO:0000313" key="9">
    <source>
        <dbReference type="EMBL" id="KRZ52455.1"/>
    </source>
</evidence>
<evidence type="ECO:0000256" key="5">
    <source>
        <dbReference type="PROSITE-ProRule" id="PRU10133"/>
    </source>
</evidence>
<keyword evidence="4 6" id="KW-0833">Ubl conjugation pathway</keyword>
<dbReference type="InterPro" id="IPR050113">
    <property type="entry name" value="Ub_conjugating_enzyme"/>
</dbReference>
<keyword evidence="6" id="KW-0547">Nucleotide-binding</keyword>
<accession>A0A0V1KZB8</accession>
<dbReference type="PANTHER" id="PTHR24067">
    <property type="entry name" value="UBIQUITIN-CONJUGATING ENZYME E2"/>
    <property type="match status" value="1"/>
</dbReference>
<dbReference type="PROSITE" id="PS50127">
    <property type="entry name" value="UBC_2"/>
    <property type="match status" value="1"/>
</dbReference>
<dbReference type="SMART" id="SM00212">
    <property type="entry name" value="UBCc"/>
    <property type="match status" value="1"/>
</dbReference>
<evidence type="ECO:0000313" key="10">
    <source>
        <dbReference type="Proteomes" id="UP000054721"/>
    </source>
</evidence>
<evidence type="ECO:0000256" key="2">
    <source>
        <dbReference type="ARBA" id="ARBA00012486"/>
    </source>
</evidence>
<dbReference type="GO" id="GO:0005524">
    <property type="term" value="F:ATP binding"/>
    <property type="evidence" value="ECO:0007669"/>
    <property type="project" value="UniProtKB-UniRule"/>
</dbReference>
<proteinExistence type="inferred from homology"/>
<dbReference type="Pfam" id="PF00179">
    <property type="entry name" value="UQ_con"/>
    <property type="match status" value="1"/>
</dbReference>
<reference evidence="9 10" key="1">
    <citation type="submission" date="2015-05" db="EMBL/GenBank/DDBJ databases">
        <title>Evolution of Trichinella species and genotypes.</title>
        <authorList>
            <person name="Korhonen P.K."/>
            <person name="Edoardo P."/>
            <person name="Giuseppe L.R."/>
            <person name="Gasser R.B."/>
        </authorList>
    </citation>
    <scope>NUCLEOTIDE SEQUENCE [LARGE SCALE GENOMIC DNA]</scope>
    <source>
        <strain evidence="9">ISS10</strain>
    </source>
</reference>
<dbReference type="OrthoDB" id="9973183at2759"/>
<dbReference type="AlphaFoldDB" id="A0A0V1KZB8"/>